<protein>
    <submittedName>
        <fullName evidence="2">Uncharacterized protein</fullName>
    </submittedName>
</protein>
<feature type="region of interest" description="Disordered" evidence="1">
    <location>
        <begin position="1"/>
        <end position="25"/>
    </location>
</feature>
<evidence type="ECO:0000313" key="3">
    <source>
        <dbReference type="Proteomes" id="UP000662973"/>
    </source>
</evidence>
<proteinExistence type="predicted"/>
<name>A0A897N8C5_9EURY</name>
<dbReference type="EMBL" id="CP064788">
    <property type="protein sequence ID" value="QSG08947.1"/>
    <property type="molecule type" value="Genomic_DNA"/>
</dbReference>
<dbReference type="KEGG" id="hds:HSR122_1556"/>
<reference evidence="2 3" key="1">
    <citation type="submission" date="2020-11" db="EMBL/GenBank/DDBJ databases">
        <title>Carbohydrate-dependent, anaerobic sulfur respiration: A novel catabolism in halophilic archaea.</title>
        <authorList>
            <person name="Sorokin D.Y."/>
            <person name="Messina E."/>
            <person name="Smedile F."/>
            <person name="La Cono V."/>
            <person name="Hallsworth J.E."/>
            <person name="Yakimov M.M."/>
        </authorList>
    </citation>
    <scope>NUCLEOTIDE SEQUENCE [LARGE SCALE GENOMIC DNA]</scope>
    <source>
        <strain evidence="2 3">HSR12-2</strain>
    </source>
</reference>
<accession>A0A897N8C5</accession>
<sequence length="75" mass="9146">MDDAIEENREQLRRSQGFAGGDTEEFRERIRELEREKRDKKQRFADRVDEIRDEILEIQEEIEKLEDIKPVDELL</sequence>
<evidence type="ECO:0000256" key="1">
    <source>
        <dbReference type="SAM" id="MobiDB-lite"/>
    </source>
</evidence>
<feature type="compositionally biased region" description="Basic and acidic residues" evidence="1">
    <location>
        <begin position="1"/>
        <end position="13"/>
    </location>
</feature>
<keyword evidence="3" id="KW-1185">Reference proteome</keyword>
<evidence type="ECO:0000313" key="2">
    <source>
        <dbReference type="EMBL" id="QSG08947.1"/>
    </source>
</evidence>
<dbReference type="Proteomes" id="UP000662973">
    <property type="component" value="Chromosome"/>
</dbReference>
<organism evidence="2 3">
    <name type="scientific">Halapricum desulfuricans</name>
    <dbReference type="NCBI Taxonomy" id="2841257"/>
    <lineage>
        <taxon>Archaea</taxon>
        <taxon>Methanobacteriati</taxon>
        <taxon>Methanobacteriota</taxon>
        <taxon>Stenosarchaea group</taxon>
        <taxon>Halobacteria</taxon>
        <taxon>Halobacteriales</taxon>
        <taxon>Haloarculaceae</taxon>
        <taxon>Halapricum</taxon>
    </lineage>
</organism>
<dbReference type="AlphaFoldDB" id="A0A897N8C5"/>
<gene>
    <name evidence="2" type="ORF">HSR122_1556</name>
</gene>